<sequence>MSSTFGPENIWANILNRIISNKFEQPPNHVSSSPSSNTPSPPLPPPPSLVDTPNPVSVASSNSSVPTKKIAELPSIPLVLVRSRSDGDIDSFSLEKLRREEIIGEVSKQRLTRTTTNVAICRSQKVANANGNKVVEARDSEEAGHSKRNNSAKVEDQRVGTFFLIKNLDTGKEFIVNEYGENGVWNKLSELQTGKQISFVFWSKC</sequence>
<organism evidence="2 3">
    <name type="scientific">Clitoria ternatea</name>
    <name type="common">Butterfly pea</name>
    <dbReference type="NCBI Taxonomy" id="43366"/>
    <lineage>
        <taxon>Eukaryota</taxon>
        <taxon>Viridiplantae</taxon>
        <taxon>Streptophyta</taxon>
        <taxon>Embryophyta</taxon>
        <taxon>Tracheophyta</taxon>
        <taxon>Spermatophyta</taxon>
        <taxon>Magnoliopsida</taxon>
        <taxon>eudicotyledons</taxon>
        <taxon>Gunneridae</taxon>
        <taxon>Pentapetalae</taxon>
        <taxon>rosids</taxon>
        <taxon>fabids</taxon>
        <taxon>Fabales</taxon>
        <taxon>Fabaceae</taxon>
        <taxon>Papilionoideae</taxon>
        <taxon>50 kb inversion clade</taxon>
        <taxon>NPAAA clade</taxon>
        <taxon>indigoferoid/millettioid clade</taxon>
        <taxon>Phaseoleae</taxon>
        <taxon>Clitoria</taxon>
    </lineage>
</organism>
<feature type="compositionally biased region" description="Low complexity" evidence="1">
    <location>
        <begin position="49"/>
        <end position="66"/>
    </location>
</feature>
<dbReference type="Proteomes" id="UP001359559">
    <property type="component" value="Unassembled WGS sequence"/>
</dbReference>
<keyword evidence="3" id="KW-1185">Reference proteome</keyword>
<feature type="compositionally biased region" description="Low complexity" evidence="1">
    <location>
        <begin position="26"/>
        <end position="38"/>
    </location>
</feature>
<accession>A0AAN9F7S4</accession>
<evidence type="ECO:0000256" key="1">
    <source>
        <dbReference type="SAM" id="MobiDB-lite"/>
    </source>
</evidence>
<gene>
    <name evidence="2" type="ORF">RJT34_27501</name>
</gene>
<feature type="region of interest" description="Disordered" evidence="1">
    <location>
        <begin position="23"/>
        <end position="66"/>
    </location>
</feature>
<protein>
    <submittedName>
        <fullName evidence="2">Uncharacterized protein</fullName>
    </submittedName>
</protein>
<feature type="compositionally biased region" description="Pro residues" evidence="1">
    <location>
        <begin position="39"/>
        <end position="48"/>
    </location>
</feature>
<proteinExistence type="predicted"/>
<comment type="caution">
    <text evidence="2">The sequence shown here is derived from an EMBL/GenBank/DDBJ whole genome shotgun (WGS) entry which is preliminary data.</text>
</comment>
<evidence type="ECO:0000313" key="2">
    <source>
        <dbReference type="EMBL" id="KAK7271527.1"/>
    </source>
</evidence>
<dbReference type="AlphaFoldDB" id="A0AAN9F7S4"/>
<evidence type="ECO:0000313" key="3">
    <source>
        <dbReference type="Proteomes" id="UP001359559"/>
    </source>
</evidence>
<reference evidence="2 3" key="1">
    <citation type="submission" date="2024-01" db="EMBL/GenBank/DDBJ databases">
        <title>The genomes of 5 underutilized Papilionoideae crops provide insights into root nodulation and disease resistance.</title>
        <authorList>
            <person name="Yuan L."/>
        </authorList>
    </citation>
    <scope>NUCLEOTIDE SEQUENCE [LARGE SCALE GENOMIC DNA]</scope>
    <source>
        <strain evidence="2">LY-2023</strain>
        <tissue evidence="2">Leaf</tissue>
    </source>
</reference>
<dbReference type="EMBL" id="JAYKXN010000007">
    <property type="protein sequence ID" value="KAK7271527.1"/>
    <property type="molecule type" value="Genomic_DNA"/>
</dbReference>
<name>A0AAN9F7S4_CLITE</name>